<reference evidence="2" key="2">
    <citation type="submission" date="2024-07" db="EMBL/GenBank/DDBJ databases">
        <title>Streptomyces haneummycinica sp. nov., a new antibiotic-producing actinobacterium isolated from marine sediment.</title>
        <authorList>
            <person name="Uemura M."/>
            <person name="Hamada M."/>
            <person name="Hirano S."/>
            <person name="Kobayashi K."/>
            <person name="Ohshiro T."/>
            <person name="Kobayashi T."/>
            <person name="Terahara T."/>
        </authorList>
    </citation>
    <scope>NUCLEOTIDE SEQUENCE</scope>
    <source>
        <strain evidence="2">KM77-8</strain>
    </source>
</reference>
<protein>
    <submittedName>
        <fullName evidence="2">Uncharacterized protein</fullName>
    </submittedName>
</protein>
<dbReference type="EMBL" id="AP035768">
    <property type="protein sequence ID" value="BFO21941.1"/>
    <property type="molecule type" value="Genomic_DNA"/>
</dbReference>
<sequence length="100" mass="10550">MYPSATASAADTTSWNSNPVPTAMADMSMSYFAPPPGDVYANSGTPYPTMPVANTSYPLYEEYGAGPSTPRAAPEPSSSRHHTKRPAGHTSGGNKRGRRT</sequence>
<name>A0AAT9HXW6_9ACTN</name>
<feature type="compositionally biased region" description="Low complexity" evidence="1">
    <location>
        <begin position="1"/>
        <end position="14"/>
    </location>
</feature>
<proteinExistence type="predicted"/>
<dbReference type="AlphaFoldDB" id="A0AAT9HXW6"/>
<gene>
    <name evidence="2" type="ORF">SHKM778_83290</name>
</gene>
<evidence type="ECO:0000313" key="2">
    <source>
        <dbReference type="EMBL" id="BFO21941.1"/>
    </source>
</evidence>
<accession>A0AAT9HXW6</accession>
<reference evidence="2" key="1">
    <citation type="submission" date="2024-06" db="EMBL/GenBank/DDBJ databases">
        <authorList>
            <consortium name="consrtm"/>
            <person name="Uemura M."/>
            <person name="Terahara T."/>
        </authorList>
    </citation>
    <scope>NUCLEOTIDE SEQUENCE</scope>
    <source>
        <strain evidence="2">KM77-8</strain>
    </source>
</reference>
<evidence type="ECO:0000256" key="1">
    <source>
        <dbReference type="SAM" id="MobiDB-lite"/>
    </source>
</evidence>
<organism evidence="2">
    <name type="scientific">Streptomyces haneummycinicus</name>
    <dbReference type="NCBI Taxonomy" id="3074435"/>
    <lineage>
        <taxon>Bacteria</taxon>
        <taxon>Bacillati</taxon>
        <taxon>Actinomycetota</taxon>
        <taxon>Actinomycetes</taxon>
        <taxon>Kitasatosporales</taxon>
        <taxon>Streptomycetaceae</taxon>
        <taxon>Streptomyces</taxon>
    </lineage>
</organism>
<feature type="region of interest" description="Disordered" evidence="1">
    <location>
        <begin position="1"/>
        <end position="21"/>
    </location>
</feature>
<feature type="region of interest" description="Disordered" evidence="1">
    <location>
        <begin position="59"/>
        <end position="100"/>
    </location>
</feature>